<evidence type="ECO:0000256" key="2">
    <source>
        <dbReference type="SAM" id="SignalP"/>
    </source>
</evidence>
<protein>
    <submittedName>
        <fullName evidence="3">Uncharacterized protein</fullName>
    </submittedName>
</protein>
<evidence type="ECO:0000313" key="4">
    <source>
        <dbReference type="Proteomes" id="UP001208570"/>
    </source>
</evidence>
<keyword evidence="2" id="KW-0732">Signal</keyword>
<reference evidence="3" key="1">
    <citation type="journal article" date="2023" name="Mol. Biol. Evol.">
        <title>Third-Generation Sequencing Reveals the Adaptive Role of the Epigenome in Three Deep-Sea Polychaetes.</title>
        <authorList>
            <person name="Perez M."/>
            <person name="Aroh O."/>
            <person name="Sun Y."/>
            <person name="Lan Y."/>
            <person name="Juniper S.K."/>
            <person name="Young C.R."/>
            <person name="Angers B."/>
            <person name="Qian P.Y."/>
        </authorList>
    </citation>
    <scope>NUCLEOTIDE SEQUENCE</scope>
    <source>
        <strain evidence="3">P08H-3</strain>
    </source>
</reference>
<feature type="compositionally biased region" description="Basic and acidic residues" evidence="1">
    <location>
        <begin position="69"/>
        <end position="85"/>
    </location>
</feature>
<gene>
    <name evidence="3" type="ORF">LSH36_696g01066</name>
</gene>
<comment type="caution">
    <text evidence="3">The sequence shown here is derived from an EMBL/GenBank/DDBJ whole genome shotgun (WGS) entry which is preliminary data.</text>
</comment>
<feature type="compositionally biased region" description="Polar residues" evidence="1">
    <location>
        <begin position="46"/>
        <end position="68"/>
    </location>
</feature>
<dbReference type="Proteomes" id="UP001208570">
    <property type="component" value="Unassembled WGS sequence"/>
</dbReference>
<dbReference type="AlphaFoldDB" id="A0AAD9J274"/>
<feature type="signal peptide" evidence="2">
    <location>
        <begin position="1"/>
        <end position="20"/>
    </location>
</feature>
<name>A0AAD9J274_9ANNE</name>
<proteinExistence type="predicted"/>
<keyword evidence="4" id="KW-1185">Reference proteome</keyword>
<feature type="region of interest" description="Disordered" evidence="1">
    <location>
        <begin position="20"/>
        <end position="86"/>
    </location>
</feature>
<accession>A0AAD9J274</accession>
<evidence type="ECO:0000313" key="3">
    <source>
        <dbReference type="EMBL" id="KAK2145197.1"/>
    </source>
</evidence>
<organism evidence="3 4">
    <name type="scientific">Paralvinella palmiformis</name>
    <dbReference type="NCBI Taxonomy" id="53620"/>
    <lineage>
        <taxon>Eukaryota</taxon>
        <taxon>Metazoa</taxon>
        <taxon>Spiralia</taxon>
        <taxon>Lophotrochozoa</taxon>
        <taxon>Annelida</taxon>
        <taxon>Polychaeta</taxon>
        <taxon>Sedentaria</taxon>
        <taxon>Canalipalpata</taxon>
        <taxon>Terebellida</taxon>
        <taxon>Terebelliformia</taxon>
        <taxon>Alvinellidae</taxon>
        <taxon>Paralvinella</taxon>
    </lineage>
</organism>
<sequence length="272" mass="30783">MIIKRKYSLIIIFLLTCTEGMPDKEGKPDPQQTSKSSQNRDKTDATTRCSSAESHENMNAAQGLNTSPHQRDIGREDDQGDDQRKKSPVLRQLVGQGTFASQPDMVFEKWNFGWGGAEPPFPPDETFYSNLSGKQISVEDYAFERLVCDGKALPQRTTIEVQGSVEKKTGVMMELLTYYDMHFFIKKGRGSRARSHEEQHLENTTALGVQVLLRSRPLRWPTEQPIEYRRPNAAEHFLGVLQEEKGKIKAVLVNLKAMWTSEGATPTPRRPS</sequence>
<dbReference type="EMBL" id="JAODUP010000696">
    <property type="protein sequence ID" value="KAK2145197.1"/>
    <property type="molecule type" value="Genomic_DNA"/>
</dbReference>
<evidence type="ECO:0000256" key="1">
    <source>
        <dbReference type="SAM" id="MobiDB-lite"/>
    </source>
</evidence>
<feature type="chain" id="PRO_5042139217" evidence="2">
    <location>
        <begin position="21"/>
        <end position="272"/>
    </location>
</feature>